<name>A0A7J6L230_PEROL</name>
<dbReference type="Proteomes" id="UP000572268">
    <property type="component" value="Unassembled WGS sequence"/>
</dbReference>
<comment type="subcellular location">
    <subcellularLocation>
        <location evidence="1">Membrane</location>
        <topology evidence="1">Multi-pass membrane protein</topology>
    </subcellularLocation>
</comment>
<feature type="domain" description="Amino acid transporter transmembrane" evidence="7">
    <location>
        <begin position="88"/>
        <end position="472"/>
    </location>
</feature>
<feature type="region of interest" description="Disordered" evidence="5">
    <location>
        <begin position="491"/>
        <end position="512"/>
    </location>
</feature>
<feature type="transmembrane region" description="Helical" evidence="6">
    <location>
        <begin position="914"/>
        <end position="935"/>
    </location>
</feature>
<feature type="transmembrane region" description="Helical" evidence="6">
    <location>
        <begin position="763"/>
        <end position="786"/>
    </location>
</feature>
<feature type="transmembrane region" description="Helical" evidence="6">
    <location>
        <begin position="85"/>
        <end position="106"/>
    </location>
</feature>
<feature type="domain" description="Amino acid transporter transmembrane" evidence="7">
    <location>
        <begin position="535"/>
        <end position="928"/>
    </location>
</feature>
<evidence type="ECO:0000256" key="1">
    <source>
        <dbReference type="ARBA" id="ARBA00004141"/>
    </source>
</evidence>
<evidence type="ECO:0000256" key="4">
    <source>
        <dbReference type="ARBA" id="ARBA00023136"/>
    </source>
</evidence>
<dbReference type="AlphaFoldDB" id="A0A7J6L230"/>
<feature type="transmembrane region" description="Helical" evidence="6">
    <location>
        <begin position="204"/>
        <end position="228"/>
    </location>
</feature>
<dbReference type="PANTHER" id="PTHR22950">
    <property type="entry name" value="AMINO ACID TRANSPORTER"/>
    <property type="match status" value="1"/>
</dbReference>
<protein>
    <submittedName>
        <fullName evidence="9">Solute carrier 38 member</fullName>
    </submittedName>
</protein>
<feature type="transmembrane region" description="Helical" evidence="6">
    <location>
        <begin position="806"/>
        <end position="827"/>
    </location>
</feature>
<organism evidence="9 11">
    <name type="scientific">Perkinsus olseni</name>
    <name type="common">Perkinsus atlanticus</name>
    <dbReference type="NCBI Taxonomy" id="32597"/>
    <lineage>
        <taxon>Eukaryota</taxon>
        <taxon>Sar</taxon>
        <taxon>Alveolata</taxon>
        <taxon>Perkinsozoa</taxon>
        <taxon>Perkinsea</taxon>
        <taxon>Perkinsida</taxon>
        <taxon>Perkinsidae</taxon>
        <taxon>Perkinsus</taxon>
    </lineage>
</organism>
<comment type="caution">
    <text evidence="9">The sequence shown here is derived from an EMBL/GenBank/DDBJ whole genome shotgun (WGS) entry which is preliminary data.</text>
</comment>
<dbReference type="InterPro" id="IPR013057">
    <property type="entry name" value="AA_transpt_TM"/>
</dbReference>
<feature type="transmembrane region" description="Helical" evidence="6">
    <location>
        <begin position="873"/>
        <end position="893"/>
    </location>
</feature>
<feature type="region of interest" description="Disordered" evidence="5">
    <location>
        <begin position="22"/>
        <end position="75"/>
    </location>
</feature>
<dbReference type="Proteomes" id="UP000570595">
    <property type="component" value="Unassembled WGS sequence"/>
</dbReference>
<feature type="compositionally biased region" description="Polar residues" evidence="5">
    <location>
        <begin position="22"/>
        <end position="32"/>
    </location>
</feature>
<evidence type="ECO:0000256" key="6">
    <source>
        <dbReference type="SAM" id="Phobius"/>
    </source>
</evidence>
<feature type="compositionally biased region" description="Low complexity" evidence="5">
    <location>
        <begin position="61"/>
        <end position="72"/>
    </location>
</feature>
<dbReference type="Pfam" id="PF01490">
    <property type="entry name" value="Aa_trans"/>
    <property type="match status" value="2"/>
</dbReference>
<dbReference type="OrthoDB" id="28208at2759"/>
<dbReference type="GO" id="GO:0016020">
    <property type="term" value="C:membrane"/>
    <property type="evidence" value="ECO:0007669"/>
    <property type="project" value="UniProtKB-SubCell"/>
</dbReference>
<keyword evidence="4 6" id="KW-0472">Membrane</keyword>
<feature type="compositionally biased region" description="Low complexity" evidence="5">
    <location>
        <begin position="491"/>
        <end position="503"/>
    </location>
</feature>
<evidence type="ECO:0000313" key="11">
    <source>
        <dbReference type="Proteomes" id="UP000572268"/>
    </source>
</evidence>
<feature type="transmembrane region" description="Helical" evidence="6">
    <location>
        <begin position="425"/>
        <end position="449"/>
    </location>
</feature>
<evidence type="ECO:0000259" key="7">
    <source>
        <dbReference type="Pfam" id="PF01490"/>
    </source>
</evidence>
<feature type="transmembrane region" description="Helical" evidence="6">
    <location>
        <begin position="724"/>
        <end position="742"/>
    </location>
</feature>
<feature type="transmembrane region" description="Helical" evidence="6">
    <location>
        <begin position="661"/>
        <end position="679"/>
    </location>
</feature>
<feature type="transmembrane region" description="Helical" evidence="6">
    <location>
        <begin position="240"/>
        <end position="265"/>
    </location>
</feature>
<feature type="transmembrane region" description="Helical" evidence="6">
    <location>
        <begin position="400"/>
        <end position="419"/>
    </location>
</feature>
<dbReference type="GO" id="GO:0015179">
    <property type="term" value="F:L-amino acid transmembrane transporter activity"/>
    <property type="evidence" value="ECO:0007669"/>
    <property type="project" value="TreeGrafter"/>
</dbReference>
<evidence type="ECO:0000313" key="9">
    <source>
        <dbReference type="EMBL" id="KAF4653194.1"/>
    </source>
</evidence>
<feature type="transmembrane region" description="Helical" evidence="6">
    <location>
        <begin position="555"/>
        <end position="578"/>
    </location>
</feature>
<feature type="transmembrane region" description="Helical" evidence="6">
    <location>
        <begin position="118"/>
        <end position="140"/>
    </location>
</feature>
<accession>A0A7J6L230</accession>
<evidence type="ECO:0000313" key="8">
    <source>
        <dbReference type="EMBL" id="KAF4651569.1"/>
    </source>
</evidence>
<dbReference type="EMBL" id="JABAHT010000833">
    <property type="protein sequence ID" value="KAF4651569.1"/>
    <property type="molecule type" value="Genomic_DNA"/>
</dbReference>
<feature type="transmembrane region" description="Helical" evidence="6">
    <location>
        <begin position="461"/>
        <end position="480"/>
    </location>
</feature>
<proteinExistence type="predicted"/>
<feature type="transmembrane region" description="Helical" evidence="6">
    <location>
        <begin position="616"/>
        <end position="641"/>
    </location>
</feature>
<evidence type="ECO:0000256" key="5">
    <source>
        <dbReference type="SAM" id="MobiDB-lite"/>
    </source>
</evidence>
<gene>
    <name evidence="9" type="primary">AAT28_4</name>
    <name evidence="8" type="synonym">AAT28_9</name>
    <name evidence="9" type="ORF">FOL46_009320</name>
    <name evidence="8" type="ORF">FOZ61_010365</name>
</gene>
<feature type="transmembrane region" description="Helical" evidence="6">
    <location>
        <begin position="163"/>
        <end position="184"/>
    </location>
</feature>
<dbReference type="EMBL" id="JABANN010000834">
    <property type="protein sequence ID" value="KAF4653194.1"/>
    <property type="molecule type" value="Genomic_DNA"/>
</dbReference>
<feature type="transmembrane region" description="Helical" evidence="6">
    <location>
        <begin position="847"/>
        <end position="867"/>
    </location>
</feature>
<evidence type="ECO:0000256" key="2">
    <source>
        <dbReference type="ARBA" id="ARBA00022692"/>
    </source>
</evidence>
<evidence type="ECO:0000256" key="3">
    <source>
        <dbReference type="ARBA" id="ARBA00022989"/>
    </source>
</evidence>
<evidence type="ECO:0000313" key="10">
    <source>
        <dbReference type="Proteomes" id="UP000570595"/>
    </source>
</evidence>
<feature type="transmembrane region" description="Helical" evidence="6">
    <location>
        <begin position="316"/>
        <end position="341"/>
    </location>
</feature>
<sequence>MSITTMTSTNTTSVIATDHISTQAASSTSTEGSVRDELASVSQSVGTVQSNERTKSQSQLSTASEATSSVEEMQPKKETWASRTFAPGSSFTATIAVVKATLGGAILSNTYEMAIGGYVSAIVLLMVFAVLNVLSLDMIVKTVEKTGKRSYATIIEYLYGRKILYVFQIAMVVFCLGSSASYLVTVVDSLAPLFNQLTINEPHAWYHIMLTSRYYLSLIMLGIVMYPICLVKSLGSLRYLTIVSILGMFWLAIVAFYLLGTYGMAADFKYGQAYAPINWIDCLEGVTTYIFGYCNQANMPEIYMEMNPRSPKKLRWVAIWSAIVSTAVYFAIAIPFLLVFGPDSQSSVLLNMADYLPQGDVVVIIGFIWMAISFIGTYPFMIYPVRVAVVNTFEPKRADFWGVVAVTFAVVISYLIDIALPDVSILMGIVGAISGSILCFIAPGYFCISTSKSKKFFAPENWLYAAFVILGCITLVDPFSDTADDHMFRRQVQQSTSRSTTSSAPDTTFPGKLEGDEKAMMSWKDIATCHLISPGSPVTAAIAVVKATLGAAPFAVAYAMATGGFVAGIVLLVAMSVLNVLSLEYIVNVVEKTGKTSYVDIVDHLMGRKVGYIFQFAVIAFSLGSCATYLVTMFDILSPVFSQILIGQENTWYGKMLTERVYLSLVLAVFVLYPISLVKNISSLRYLTLCGSIGVCYLAVVAIYLLICYGPSDSFDASQAAGPVNWILLLQAVNTFIFASCNQANIPEIYAEMHPRSLGRMRWVAVMSAVISLAAYISIGVIYFFVFGYDTKSNIILNLSAWIPEGNAVVIAGFIFSGIAFIVSYPLNVHPIKVTILNAAKPKRPDLWGVVIVTSVIAISYAVAVVLPDVSVILGLVGAIAGSILSFIAPGAFALAISEKRFKFFCRENIKPSLLFIFGCLTLVLGTCISFYQIVEYYSK</sequence>
<reference evidence="10 11" key="1">
    <citation type="submission" date="2020-04" db="EMBL/GenBank/DDBJ databases">
        <title>Perkinsus olseni comparative genomics.</title>
        <authorList>
            <person name="Bogema D.R."/>
        </authorList>
    </citation>
    <scope>NUCLEOTIDE SEQUENCE [LARGE SCALE GENOMIC DNA]</scope>
    <source>
        <strain evidence="8">ATCC PRA-179</strain>
        <strain evidence="9">ATCC PRA-31</strain>
    </source>
</reference>
<keyword evidence="3 6" id="KW-1133">Transmembrane helix</keyword>
<feature type="transmembrane region" description="Helical" evidence="6">
    <location>
        <begin position="686"/>
        <end position="712"/>
    </location>
</feature>
<feature type="transmembrane region" description="Helical" evidence="6">
    <location>
        <begin position="361"/>
        <end position="380"/>
    </location>
</feature>
<feature type="compositionally biased region" description="Polar residues" evidence="5">
    <location>
        <begin position="40"/>
        <end position="60"/>
    </location>
</feature>
<keyword evidence="2 6" id="KW-0812">Transmembrane</keyword>